<evidence type="ECO:0000313" key="3">
    <source>
        <dbReference type="EMBL" id="SMC95396.1"/>
    </source>
</evidence>
<dbReference type="EMBL" id="FWXR01000014">
    <property type="protein sequence ID" value="SMC95396.1"/>
    <property type="molecule type" value="Genomic_DNA"/>
</dbReference>
<dbReference type="PANTHER" id="PTHR35936:SF17">
    <property type="entry name" value="ARGININE-BINDING EXTRACELLULAR PROTEIN ARTP"/>
    <property type="match status" value="1"/>
</dbReference>
<dbReference type="STRING" id="937218.SAMN06297251_11430"/>
<evidence type="ECO:0000256" key="1">
    <source>
        <dbReference type="ARBA" id="ARBA00022729"/>
    </source>
</evidence>
<organism evidence="3 4">
    <name type="scientific">Fulvimarina manganoxydans</name>
    <dbReference type="NCBI Taxonomy" id="937218"/>
    <lineage>
        <taxon>Bacteria</taxon>
        <taxon>Pseudomonadati</taxon>
        <taxon>Pseudomonadota</taxon>
        <taxon>Alphaproteobacteria</taxon>
        <taxon>Hyphomicrobiales</taxon>
        <taxon>Aurantimonadaceae</taxon>
        <taxon>Fulvimarina</taxon>
    </lineage>
</organism>
<dbReference type="RefSeq" id="WP_170923313.1">
    <property type="nucleotide sequence ID" value="NZ_FWXR01000014.1"/>
</dbReference>
<keyword evidence="1" id="KW-0732">Signal</keyword>
<dbReference type="AlphaFoldDB" id="A0A1W2DEC4"/>
<name>A0A1W2DEC4_9HYPH</name>
<gene>
    <name evidence="3" type="ORF">SAMN06297251_11430</name>
</gene>
<sequence length="238" mass="25576">MTLDGLKRDGKLKVAINLGNAALARQDEMTGALSGVTVALARRLCDEIGAEPDFILFEGAGKVVAAAPSDAWDIAFLAIDKERAEAIAYSDPYVLIEATAVVRQDSQLSHVDELDRPQTRLLVARNSAYDLYLTANARHLDLVRAETPKASFDRFRSEPGSADAVAGVRQSLEAAFAKDPDYRFLSGAISAIEQAMALPVAKGEMAPALSDFVRRAKEEGFVRRALDESGQNSLAVAP</sequence>
<keyword evidence="4" id="KW-1185">Reference proteome</keyword>
<evidence type="ECO:0000313" key="4">
    <source>
        <dbReference type="Proteomes" id="UP000192656"/>
    </source>
</evidence>
<dbReference type="PANTHER" id="PTHR35936">
    <property type="entry name" value="MEMBRANE-BOUND LYTIC MUREIN TRANSGLYCOSYLASE F"/>
    <property type="match status" value="1"/>
</dbReference>
<evidence type="ECO:0000259" key="2">
    <source>
        <dbReference type="SMART" id="SM00062"/>
    </source>
</evidence>
<accession>A0A1W2DEC4</accession>
<dbReference type="SMART" id="SM00062">
    <property type="entry name" value="PBPb"/>
    <property type="match status" value="1"/>
</dbReference>
<dbReference type="Proteomes" id="UP000192656">
    <property type="component" value="Unassembled WGS sequence"/>
</dbReference>
<reference evidence="3 4" key="1">
    <citation type="submission" date="2017-04" db="EMBL/GenBank/DDBJ databases">
        <authorList>
            <person name="Afonso C.L."/>
            <person name="Miller P.J."/>
            <person name="Scott M.A."/>
            <person name="Spackman E."/>
            <person name="Goraichik I."/>
            <person name="Dimitrov K.M."/>
            <person name="Suarez D.L."/>
            <person name="Swayne D.E."/>
        </authorList>
    </citation>
    <scope>NUCLEOTIDE SEQUENCE [LARGE SCALE GENOMIC DNA]</scope>
    <source>
        <strain evidence="3 4">CGMCC 1.10972</strain>
    </source>
</reference>
<feature type="domain" description="Solute-binding protein family 3/N-terminal" evidence="2">
    <location>
        <begin position="11"/>
        <end position="233"/>
    </location>
</feature>
<dbReference type="Pfam" id="PF00497">
    <property type="entry name" value="SBP_bac_3"/>
    <property type="match status" value="1"/>
</dbReference>
<dbReference type="Gene3D" id="3.40.190.10">
    <property type="entry name" value="Periplasmic binding protein-like II"/>
    <property type="match status" value="2"/>
</dbReference>
<dbReference type="InterPro" id="IPR001638">
    <property type="entry name" value="Solute-binding_3/MltF_N"/>
</dbReference>
<protein>
    <submittedName>
        <fullName evidence="3">Amino acid ABC transporter substrate-binding protein, PAAT family</fullName>
    </submittedName>
</protein>
<proteinExistence type="predicted"/>
<dbReference type="SUPFAM" id="SSF53850">
    <property type="entry name" value="Periplasmic binding protein-like II"/>
    <property type="match status" value="1"/>
</dbReference>